<dbReference type="AlphaFoldDB" id="A0AA43KEI8"/>
<dbReference type="Pfam" id="PF03270">
    <property type="entry name" value="DUF269"/>
    <property type="match status" value="1"/>
</dbReference>
<dbReference type="RefSeq" id="WP_280652368.1">
    <property type="nucleotide sequence ID" value="NZ_JANQDL010000049.1"/>
</dbReference>
<sequence length="158" mass="17774">MSTNNSVNGSTDTVVLNFPFLKTLVQQIRGQDTYGVYRNWSDELILKPFVVTKQKKREISLEGEVDAITQARIMSFFRAVAARIEQETGLISQVVLDLSHEGFGWALIFSGRLLLTKKTLRDAHRFGFDSLEKLAEEGESYVTKGVELGKTYPEVGKL</sequence>
<gene>
    <name evidence="1" type="ORF">NWP23_06940</name>
</gene>
<dbReference type="Proteomes" id="UP001159370">
    <property type="component" value="Unassembled WGS sequence"/>
</dbReference>
<dbReference type="Gene3D" id="1.10.3100.20">
    <property type="entry name" value="Protein of unknown function DUF269"/>
    <property type="match status" value="1"/>
</dbReference>
<comment type="caution">
    <text evidence="1">The sequence shown here is derived from an EMBL/GenBank/DDBJ whole genome shotgun (WGS) entry which is preliminary data.</text>
</comment>
<protein>
    <submittedName>
        <fullName evidence="1">NifX-associated nitrogen fixation protein</fullName>
    </submittedName>
</protein>
<dbReference type="NCBIfam" id="TIGR02935">
    <property type="entry name" value="NifX-associated nitrogen fixation protein"/>
    <property type="match status" value="1"/>
</dbReference>
<accession>A0AA43KEI8</accession>
<proteinExistence type="predicted"/>
<dbReference type="PIRSF" id="PIRSF005788">
    <property type="entry name" value="NifK"/>
    <property type="match status" value="1"/>
</dbReference>
<dbReference type="InterPro" id="IPR004952">
    <property type="entry name" value="NifX-assoc_nitrogen_fix"/>
</dbReference>
<name>A0AA43KEI8_9CYAN</name>
<dbReference type="GeneID" id="83686033"/>
<reference evidence="1 2" key="1">
    <citation type="journal article" date="2023" name="J. Phycol.">
        <title>Chrysosporum ovalisporum is synonymous with the true-branching cyanobacterium Umezakia natans (Nostocales/Aphanizomenonaceae).</title>
        <authorList>
            <person name="McGregor G.B."/>
            <person name="Sendall B.C."/>
            <person name="Niiyama Y."/>
            <person name="Tuji A."/>
            <person name="Willis A."/>
        </authorList>
    </citation>
    <scope>NUCLEOTIDE SEQUENCE [LARGE SCALE GENOMIC DNA]</scope>
    <source>
        <strain evidence="1 2">FSS-62</strain>
    </source>
</reference>
<dbReference type="EMBL" id="JANQDL010000049">
    <property type="protein sequence ID" value="MDH6063507.1"/>
    <property type="molecule type" value="Genomic_DNA"/>
</dbReference>
<evidence type="ECO:0000313" key="1">
    <source>
        <dbReference type="EMBL" id="MDH6063507.1"/>
    </source>
</evidence>
<organism evidence="1 2">
    <name type="scientific">Umezakia ovalisporum FSS-62</name>
    <dbReference type="NCBI Taxonomy" id="2971776"/>
    <lineage>
        <taxon>Bacteria</taxon>
        <taxon>Bacillati</taxon>
        <taxon>Cyanobacteriota</taxon>
        <taxon>Cyanophyceae</taxon>
        <taxon>Nostocales</taxon>
        <taxon>Nodulariaceae</taxon>
        <taxon>Umezakia</taxon>
    </lineage>
</organism>
<evidence type="ECO:0000313" key="2">
    <source>
        <dbReference type="Proteomes" id="UP001159370"/>
    </source>
</evidence>